<dbReference type="KEGG" id="tpal:117640529"/>
<accession>A0A6P8Y9U0</accession>
<name>A0A6P8Y9U0_THRPL</name>
<keyword evidence="2" id="KW-1185">Reference proteome</keyword>
<dbReference type="PANTHER" id="PTHR33053:SF9">
    <property type="entry name" value="AGAP000105-PA"/>
    <property type="match status" value="1"/>
</dbReference>
<dbReference type="InParanoid" id="A0A6P8Y9U0"/>
<evidence type="ECO:0000313" key="2">
    <source>
        <dbReference type="Proteomes" id="UP000515158"/>
    </source>
</evidence>
<proteinExistence type="predicted"/>
<dbReference type="PANTHER" id="PTHR33053">
    <property type="entry name" value="PROTEIN, PUTATIVE-RELATED"/>
    <property type="match status" value="1"/>
</dbReference>
<feature type="compositionally biased region" description="Acidic residues" evidence="1">
    <location>
        <begin position="1"/>
        <end position="12"/>
    </location>
</feature>
<dbReference type="AlphaFoldDB" id="A0A6P8Y9U0"/>
<dbReference type="GeneID" id="117640529"/>
<dbReference type="OrthoDB" id="8186801at2759"/>
<evidence type="ECO:0000256" key="1">
    <source>
        <dbReference type="SAM" id="MobiDB-lite"/>
    </source>
</evidence>
<protein>
    <submittedName>
        <fullName evidence="3">Uncharacterized protein LOC117640529</fullName>
    </submittedName>
</protein>
<feature type="region of interest" description="Disordered" evidence="1">
    <location>
        <begin position="1"/>
        <end position="89"/>
    </location>
</feature>
<dbReference type="Proteomes" id="UP000515158">
    <property type="component" value="Unplaced"/>
</dbReference>
<sequence>MINEYQNDDPMDFENNYDGNENADENDNDNADENDNLGFNDRAIDDLNENLTADDNLNENDNMNENYNAHHNENEDSESSGQSSDSNDDLEDLYHEIVPENIQQLRNGDREAYLFQSLKAWALRGVSLRKVDSLLKILSPLYPGLPKTHTGLLGTPHAHTPDEIVEMGSGSFWYKGIEANLRQRVTEAYLLKHRTVTFDVNMDGFQPFGTTFDDIWPILGLLKDEEEPFIIATYKGRGKPDDINLYLDNYVQEARFLITNGIDLFGNNYPVTIGNYILDAPARSFTKCIIGHNGTFSCEKCEVEMVCVNNVHTYPNLNAPLRDDASFAERRNWLHHTGDSPLEQIPTGMVSQFRLDSLHMVYLGVTKRWLKFVVGTSKRRGILNEGQVDEINNRILGTAAFVPTDFSRRPRPFTDKSKFRATEYRRIVLYDGLVLFKDLDPGVWKTFKLLHSGIYILCSPSLVKQEAMRNIANLLLRRFINLSKRILGGHFISYYVHALCHLSEECAAHGALEDFSAFPYENYLGIIKALLRSTYKPIEQLINRDFERNGHIINPKRRAPGEVTLYHNHVNPEEQRAGRQYTKVEFSDTFLAVSQKDGCFKTKKNEYFSLSNIIYTPERQIVLVGQKFNEVGNYYEYPLPSSNLGIVQVSNLGPEKHYINFSQFSAKCSLLPTSDVEYVAIPLAHTEEL</sequence>
<gene>
    <name evidence="3" type="primary">LOC117640529</name>
</gene>
<reference evidence="3" key="1">
    <citation type="submission" date="2025-08" db="UniProtKB">
        <authorList>
            <consortium name="RefSeq"/>
        </authorList>
    </citation>
    <scope>IDENTIFICATION</scope>
    <source>
        <tissue evidence="3">Total insect</tissue>
    </source>
</reference>
<dbReference type="RefSeq" id="XP_034232946.1">
    <property type="nucleotide sequence ID" value="XM_034377055.1"/>
</dbReference>
<evidence type="ECO:0000313" key="3">
    <source>
        <dbReference type="RefSeq" id="XP_034232946.1"/>
    </source>
</evidence>
<organism evidence="3">
    <name type="scientific">Thrips palmi</name>
    <name type="common">Melon thrips</name>
    <dbReference type="NCBI Taxonomy" id="161013"/>
    <lineage>
        <taxon>Eukaryota</taxon>
        <taxon>Metazoa</taxon>
        <taxon>Ecdysozoa</taxon>
        <taxon>Arthropoda</taxon>
        <taxon>Hexapoda</taxon>
        <taxon>Insecta</taxon>
        <taxon>Pterygota</taxon>
        <taxon>Neoptera</taxon>
        <taxon>Paraneoptera</taxon>
        <taxon>Thysanoptera</taxon>
        <taxon>Terebrantia</taxon>
        <taxon>Thripoidea</taxon>
        <taxon>Thripidae</taxon>
        <taxon>Thrips</taxon>
    </lineage>
</organism>
<feature type="compositionally biased region" description="Acidic residues" evidence="1">
    <location>
        <begin position="21"/>
        <end position="35"/>
    </location>
</feature>